<evidence type="ECO:0000256" key="1">
    <source>
        <dbReference type="SAM" id="MobiDB-lite"/>
    </source>
</evidence>
<evidence type="ECO:0000313" key="3">
    <source>
        <dbReference type="EMBL" id="TNJ65367.1"/>
    </source>
</evidence>
<feature type="region of interest" description="Disordered" evidence="1">
    <location>
        <begin position="35"/>
        <end position="54"/>
    </location>
</feature>
<dbReference type="EMBL" id="VDCQ01000019">
    <property type="protein sequence ID" value="TNJ65367.1"/>
    <property type="molecule type" value="Genomic_DNA"/>
</dbReference>
<name>A0A5C4TAA5_9BACL</name>
<dbReference type="PANTHER" id="PTHR43649:SF12">
    <property type="entry name" value="DIACETYLCHITOBIOSE BINDING PROTEIN DASA"/>
    <property type="match status" value="1"/>
</dbReference>
<dbReference type="InterPro" id="IPR050490">
    <property type="entry name" value="Bact_solute-bd_prot1"/>
</dbReference>
<dbReference type="AlphaFoldDB" id="A0A5C4TAA5"/>
<keyword evidence="4" id="KW-1185">Reference proteome</keyword>
<keyword evidence="2" id="KW-0732">Signal</keyword>
<proteinExistence type="predicted"/>
<dbReference type="Proteomes" id="UP000307943">
    <property type="component" value="Unassembled WGS sequence"/>
</dbReference>
<dbReference type="PANTHER" id="PTHR43649">
    <property type="entry name" value="ARABINOSE-BINDING PROTEIN-RELATED"/>
    <property type="match status" value="1"/>
</dbReference>
<feature type="chain" id="PRO_5039137764" evidence="2">
    <location>
        <begin position="29"/>
        <end position="453"/>
    </location>
</feature>
<evidence type="ECO:0000256" key="2">
    <source>
        <dbReference type="SAM" id="SignalP"/>
    </source>
</evidence>
<gene>
    <name evidence="3" type="ORF">FE784_15185</name>
</gene>
<dbReference type="RefSeq" id="WP_139603060.1">
    <property type="nucleotide sequence ID" value="NZ_VDCQ01000019.1"/>
</dbReference>
<sequence>MKKRVWTKGRKGASLLLSVSLLAVFAAACGGNTPQQADGQTGASGGETPKEPSKEPVTLVFYSNNGGTVEAFDQRFGDALRKKFPHYTIEYIRAEKGTMLPDLVAAGKKFDIFFASIGNYESALFEYKLEKDMTSLIASKQIDLNRFEPSIIEAMKQISGGKMYGLPVFNNVMVTFYNKTIFDKFGVTYPKDGMTWDEAHALAKRLDKNEGGRQYVGLTVNPGKIISLNPFSIQALDTKTGKPTINSNDGWKKLFDTMFVKPLQDAGVREEMARQKKIPDHYSFVREHNLAMYVYSADLPAVLPAEMENVDWDMAAMPHYADQPRIGSQAYPSYFGITTLTQHPNEAMEAIKYLTSDEYQLDMSKSGNIPVLGKENIQKAYGTEAKYKDKRLSSVFYNKSAPIPLKSALDPAIANIYAKQAAAQMALTSIDMNTAFRVVEEEALKTIQQENSK</sequence>
<organism evidence="3 4">
    <name type="scientific">Paenibacillus hemerocallicola</name>
    <dbReference type="NCBI Taxonomy" id="1172614"/>
    <lineage>
        <taxon>Bacteria</taxon>
        <taxon>Bacillati</taxon>
        <taxon>Bacillota</taxon>
        <taxon>Bacilli</taxon>
        <taxon>Bacillales</taxon>
        <taxon>Paenibacillaceae</taxon>
        <taxon>Paenibacillus</taxon>
    </lineage>
</organism>
<dbReference type="SUPFAM" id="SSF53850">
    <property type="entry name" value="Periplasmic binding protein-like II"/>
    <property type="match status" value="1"/>
</dbReference>
<reference evidence="3 4" key="1">
    <citation type="submission" date="2019-05" db="EMBL/GenBank/DDBJ databases">
        <title>We sequenced the genome of Paenibacillus hemerocallicola KCTC 33185 for further insight into its adaptation and study the phylogeny of Paenibacillus.</title>
        <authorList>
            <person name="Narsing Rao M.P."/>
        </authorList>
    </citation>
    <scope>NUCLEOTIDE SEQUENCE [LARGE SCALE GENOMIC DNA]</scope>
    <source>
        <strain evidence="3 4">KCTC 33185</strain>
    </source>
</reference>
<dbReference type="PROSITE" id="PS51257">
    <property type="entry name" value="PROKAR_LIPOPROTEIN"/>
    <property type="match status" value="1"/>
</dbReference>
<accession>A0A5C4TAA5</accession>
<dbReference type="Gene3D" id="3.40.190.10">
    <property type="entry name" value="Periplasmic binding protein-like II"/>
    <property type="match status" value="1"/>
</dbReference>
<comment type="caution">
    <text evidence="3">The sequence shown here is derived from an EMBL/GenBank/DDBJ whole genome shotgun (WGS) entry which is preliminary data.</text>
</comment>
<feature type="signal peptide" evidence="2">
    <location>
        <begin position="1"/>
        <end position="28"/>
    </location>
</feature>
<protein>
    <submittedName>
        <fullName evidence="3">Extracellular solute-binding protein</fullName>
    </submittedName>
</protein>
<dbReference type="Pfam" id="PF01547">
    <property type="entry name" value="SBP_bac_1"/>
    <property type="match status" value="1"/>
</dbReference>
<dbReference type="InterPro" id="IPR006059">
    <property type="entry name" value="SBP"/>
</dbReference>
<evidence type="ECO:0000313" key="4">
    <source>
        <dbReference type="Proteomes" id="UP000307943"/>
    </source>
</evidence>
<dbReference type="OrthoDB" id="2675752at2"/>